<keyword evidence="5" id="KW-1185">Reference proteome</keyword>
<evidence type="ECO:0000256" key="1">
    <source>
        <dbReference type="ARBA" id="ARBA00022527"/>
    </source>
</evidence>
<dbReference type="Gene3D" id="3.30.565.10">
    <property type="entry name" value="Histidine kinase-like ATPase, C-terminal domain"/>
    <property type="match status" value="1"/>
</dbReference>
<keyword evidence="4" id="KW-0067">ATP-binding</keyword>
<dbReference type="InterPro" id="IPR036890">
    <property type="entry name" value="HATPase_C_sf"/>
</dbReference>
<evidence type="ECO:0000313" key="4">
    <source>
        <dbReference type="EMBL" id="MDJ1133531.1"/>
    </source>
</evidence>
<dbReference type="Pfam" id="PF13581">
    <property type="entry name" value="HATPase_c_2"/>
    <property type="match status" value="1"/>
</dbReference>
<dbReference type="PANTHER" id="PTHR35526">
    <property type="entry name" value="ANTI-SIGMA-F FACTOR RSBW-RELATED"/>
    <property type="match status" value="1"/>
</dbReference>
<reference evidence="4 5" key="1">
    <citation type="submission" date="2023-05" db="EMBL/GenBank/DDBJ databases">
        <title>Streptantibioticus silvisoli sp. nov., acidotolerant actinomycetes 1 from pine litter.</title>
        <authorList>
            <person name="Swiecimska M."/>
            <person name="Golinska P."/>
            <person name="Sangal V."/>
            <person name="Wachnowicz B."/>
            <person name="Goodfellow M."/>
        </authorList>
    </citation>
    <scope>NUCLEOTIDE SEQUENCE [LARGE SCALE GENOMIC DNA]</scope>
    <source>
        <strain evidence="4 5">DSM 42109</strain>
    </source>
</reference>
<organism evidence="4 5">
    <name type="scientific">Streptomyces iconiensis</name>
    <dbReference type="NCBI Taxonomy" id="1384038"/>
    <lineage>
        <taxon>Bacteria</taxon>
        <taxon>Bacillati</taxon>
        <taxon>Actinomycetota</taxon>
        <taxon>Actinomycetes</taxon>
        <taxon>Kitasatosporales</taxon>
        <taxon>Streptomycetaceae</taxon>
        <taxon>Streptomyces</taxon>
    </lineage>
</organism>
<comment type="caution">
    <text evidence="4">The sequence shown here is derived from an EMBL/GenBank/DDBJ whole genome shotgun (WGS) entry which is preliminary data.</text>
</comment>
<protein>
    <submittedName>
        <fullName evidence="4">ATP-binding protein</fullName>
    </submittedName>
</protein>
<gene>
    <name evidence="4" type="ORF">NMN56_016475</name>
</gene>
<dbReference type="EMBL" id="JANCPR020000014">
    <property type="protein sequence ID" value="MDJ1133531.1"/>
    <property type="molecule type" value="Genomic_DNA"/>
</dbReference>
<accession>A0ABT6ZWT0</accession>
<name>A0ABT6ZWT0_9ACTN</name>
<proteinExistence type="predicted"/>
<feature type="domain" description="Histidine kinase/HSP90-like ATPase" evidence="3">
    <location>
        <begin position="18"/>
        <end position="122"/>
    </location>
</feature>
<keyword evidence="1" id="KW-0723">Serine/threonine-protein kinase</keyword>
<dbReference type="CDD" id="cd16936">
    <property type="entry name" value="HATPase_RsbW-like"/>
    <property type="match status" value="1"/>
</dbReference>
<dbReference type="SUPFAM" id="SSF55874">
    <property type="entry name" value="ATPase domain of HSP90 chaperone/DNA topoisomerase II/histidine kinase"/>
    <property type="match status" value="1"/>
</dbReference>
<feature type="region of interest" description="Disordered" evidence="2">
    <location>
        <begin position="162"/>
        <end position="194"/>
    </location>
</feature>
<dbReference type="InterPro" id="IPR003594">
    <property type="entry name" value="HATPase_dom"/>
</dbReference>
<dbReference type="RefSeq" id="WP_274039521.1">
    <property type="nucleotide sequence ID" value="NZ_JANCPR020000014.1"/>
</dbReference>
<sequence length="194" mass="20616">MRITQAQELRLSLDAVPLEIRKARRTVQAQLSSWGCESVADAAVLVVGELLSNVHKHAEGRCEVRVLVTNSGLFIGVSDTVMTLPRVVIASDAAEDGRGMQLVSALTEHWQSVITDCGKEVRCWMRVPGAGSGPGRQRPAPYAGFAGRRAAVLEPAVPLPLRAPARASGKPGSRRPYALAGTDFRPTALAGAVE</sequence>
<dbReference type="GO" id="GO:0005524">
    <property type="term" value="F:ATP binding"/>
    <property type="evidence" value="ECO:0007669"/>
    <property type="project" value="UniProtKB-KW"/>
</dbReference>
<keyword evidence="1" id="KW-0418">Kinase</keyword>
<evidence type="ECO:0000313" key="5">
    <source>
        <dbReference type="Proteomes" id="UP001214441"/>
    </source>
</evidence>
<keyword evidence="1" id="KW-0808">Transferase</keyword>
<keyword evidence="4" id="KW-0547">Nucleotide-binding</keyword>
<dbReference type="InterPro" id="IPR050267">
    <property type="entry name" value="Anti-sigma-factor_SerPK"/>
</dbReference>
<dbReference type="Proteomes" id="UP001214441">
    <property type="component" value="Unassembled WGS sequence"/>
</dbReference>
<evidence type="ECO:0000259" key="3">
    <source>
        <dbReference type="Pfam" id="PF13581"/>
    </source>
</evidence>
<dbReference type="PANTHER" id="PTHR35526:SF3">
    <property type="entry name" value="ANTI-SIGMA-F FACTOR RSBW"/>
    <property type="match status" value="1"/>
</dbReference>
<evidence type="ECO:0000256" key="2">
    <source>
        <dbReference type="SAM" id="MobiDB-lite"/>
    </source>
</evidence>